<dbReference type="AlphaFoldDB" id="A0A8J8P4K8"/>
<dbReference type="InterPro" id="IPR010734">
    <property type="entry name" value="Copine_C"/>
</dbReference>
<dbReference type="PROSITE" id="PS50004">
    <property type="entry name" value="C2"/>
    <property type="match status" value="1"/>
</dbReference>
<dbReference type="Pfam" id="PF00168">
    <property type="entry name" value="C2"/>
    <property type="match status" value="1"/>
</dbReference>
<accession>A0A8J8P4K8</accession>
<dbReference type="CDD" id="cd04048">
    <property type="entry name" value="C2A_Copine"/>
    <property type="match status" value="1"/>
</dbReference>
<dbReference type="Pfam" id="PF07002">
    <property type="entry name" value="Copine"/>
    <property type="match status" value="1"/>
</dbReference>
<dbReference type="SMART" id="SM00327">
    <property type="entry name" value="VWA"/>
    <property type="match status" value="1"/>
</dbReference>
<sequence>MESQLGYKVQLFISCRNLKNVDGIGQGYSDPICFIYQKSGPGAQANWIQIGRTEEIKDNLNPDFQKSFLISYFFEKHQPLRFEVMDGDNKTGKYELIGFAETTLGAIMGAKRQTHQVELTHQQKKGQQGQIIIKGDSVKDSNWEITMKINARGLPSTTSCCICADNNPFFEIYRGSNADSHDQQWFKVYNSIQANGTVNPVYNFFKLTGQQLCNSDRNLPILVKFMNRHGLENIYLGSCVVTLQKLLDSREFQLTHEITNARTGMMVLENIRFVEKPSFIEYLRSGWQINLHVAVDFTASNGESHLPTSLHYLGAMNQYEQAIAAVGSILEPYDNDRSFPVYGFGGIPRFLGSQVVSHCFPLNGNSSNPEVQGAIGISHVYRQNLPHITLSGPTYFSHVLNQVTQTIRVKQHEALYNILLIITDGEIHDMEATKDLVVQCSHLPMSIIIVGVGDEKFKLMKELDSDDALLRDSRGQTAVRDVVQFVKFKKYIQQGPEKLAEKVLKEVPDQLVSFMQAKNIKPNVQSFLQQ</sequence>
<proteinExistence type="inferred from homology"/>
<keyword evidence="5" id="KW-1185">Reference proteome</keyword>
<dbReference type="GO" id="GO:0005886">
    <property type="term" value="C:plasma membrane"/>
    <property type="evidence" value="ECO:0007669"/>
    <property type="project" value="TreeGrafter"/>
</dbReference>
<comment type="similarity">
    <text evidence="1">Belongs to the copine family.</text>
</comment>
<gene>
    <name evidence="4" type="ORF">FGO68_gene10163</name>
</gene>
<feature type="domain" description="VWFA" evidence="3">
    <location>
        <begin position="290"/>
        <end position="503"/>
    </location>
</feature>
<dbReference type="GO" id="GO:0005544">
    <property type="term" value="F:calcium-dependent phospholipid binding"/>
    <property type="evidence" value="ECO:0007669"/>
    <property type="project" value="InterPro"/>
</dbReference>
<dbReference type="SUPFAM" id="SSF53300">
    <property type="entry name" value="vWA-like"/>
    <property type="match status" value="1"/>
</dbReference>
<evidence type="ECO:0000313" key="4">
    <source>
        <dbReference type="EMBL" id="TNV86997.1"/>
    </source>
</evidence>
<comment type="caution">
    <text evidence="4">The sequence shown here is derived from an EMBL/GenBank/DDBJ whole genome shotgun (WGS) entry which is preliminary data.</text>
</comment>
<evidence type="ECO:0000256" key="1">
    <source>
        <dbReference type="ARBA" id="ARBA00009048"/>
    </source>
</evidence>
<feature type="domain" description="C2" evidence="2">
    <location>
        <begin position="1"/>
        <end position="118"/>
    </location>
</feature>
<evidence type="ECO:0008006" key="6">
    <source>
        <dbReference type="Google" id="ProtNLM"/>
    </source>
</evidence>
<dbReference type="InterPro" id="IPR002035">
    <property type="entry name" value="VWF_A"/>
</dbReference>
<dbReference type="Proteomes" id="UP000785679">
    <property type="component" value="Unassembled WGS sequence"/>
</dbReference>
<dbReference type="InterPro" id="IPR000008">
    <property type="entry name" value="C2_dom"/>
</dbReference>
<dbReference type="InterPro" id="IPR036465">
    <property type="entry name" value="vWFA_dom_sf"/>
</dbReference>
<dbReference type="PANTHER" id="PTHR10857:SF106">
    <property type="entry name" value="C2 DOMAIN-CONTAINING PROTEIN"/>
    <property type="match status" value="1"/>
</dbReference>
<protein>
    <recommendedName>
        <fullName evidence="6">Copine</fullName>
    </recommendedName>
</protein>
<evidence type="ECO:0000259" key="3">
    <source>
        <dbReference type="PROSITE" id="PS50234"/>
    </source>
</evidence>
<dbReference type="SMART" id="SM00239">
    <property type="entry name" value="C2"/>
    <property type="match status" value="2"/>
</dbReference>
<dbReference type="InterPro" id="IPR045052">
    <property type="entry name" value="Copine"/>
</dbReference>
<dbReference type="SUPFAM" id="SSF49562">
    <property type="entry name" value="C2 domain (Calcium/lipid-binding domain, CaLB)"/>
    <property type="match status" value="1"/>
</dbReference>
<evidence type="ECO:0000259" key="2">
    <source>
        <dbReference type="PROSITE" id="PS50004"/>
    </source>
</evidence>
<dbReference type="InterPro" id="IPR035892">
    <property type="entry name" value="C2_domain_sf"/>
</dbReference>
<dbReference type="GO" id="GO:0071277">
    <property type="term" value="P:cellular response to calcium ion"/>
    <property type="evidence" value="ECO:0007669"/>
    <property type="project" value="TreeGrafter"/>
</dbReference>
<dbReference type="OrthoDB" id="308084at2759"/>
<dbReference type="Gene3D" id="2.60.40.150">
    <property type="entry name" value="C2 domain"/>
    <property type="match status" value="1"/>
</dbReference>
<organism evidence="4 5">
    <name type="scientific">Halteria grandinella</name>
    <dbReference type="NCBI Taxonomy" id="5974"/>
    <lineage>
        <taxon>Eukaryota</taxon>
        <taxon>Sar</taxon>
        <taxon>Alveolata</taxon>
        <taxon>Ciliophora</taxon>
        <taxon>Intramacronucleata</taxon>
        <taxon>Spirotrichea</taxon>
        <taxon>Stichotrichia</taxon>
        <taxon>Sporadotrichida</taxon>
        <taxon>Halteriidae</taxon>
        <taxon>Halteria</taxon>
    </lineage>
</organism>
<dbReference type="PANTHER" id="PTHR10857">
    <property type="entry name" value="COPINE"/>
    <property type="match status" value="1"/>
</dbReference>
<dbReference type="EMBL" id="RRYP01000686">
    <property type="protein sequence ID" value="TNV86997.1"/>
    <property type="molecule type" value="Genomic_DNA"/>
</dbReference>
<name>A0A8J8P4K8_HALGN</name>
<reference evidence="4" key="1">
    <citation type="submission" date="2019-06" db="EMBL/GenBank/DDBJ databases">
        <authorList>
            <person name="Zheng W."/>
        </authorList>
    </citation>
    <scope>NUCLEOTIDE SEQUENCE</scope>
    <source>
        <strain evidence="4">QDHG01</strain>
    </source>
</reference>
<dbReference type="PROSITE" id="PS50234">
    <property type="entry name" value="VWFA"/>
    <property type="match status" value="1"/>
</dbReference>
<evidence type="ECO:0000313" key="5">
    <source>
        <dbReference type="Proteomes" id="UP000785679"/>
    </source>
</evidence>